<dbReference type="Pfam" id="PF15613">
    <property type="entry name" value="WSD"/>
    <property type="match status" value="1"/>
</dbReference>
<feature type="compositionally biased region" description="Acidic residues" evidence="7">
    <location>
        <begin position="1714"/>
        <end position="1728"/>
    </location>
</feature>
<dbReference type="InterPro" id="IPR028942">
    <property type="entry name" value="WHIM1_dom"/>
</dbReference>
<organism evidence="11 12">
    <name type="scientific">Ficus carica</name>
    <name type="common">Common fig</name>
    <dbReference type="NCBI Taxonomy" id="3494"/>
    <lineage>
        <taxon>Eukaryota</taxon>
        <taxon>Viridiplantae</taxon>
        <taxon>Streptophyta</taxon>
        <taxon>Embryophyta</taxon>
        <taxon>Tracheophyta</taxon>
        <taxon>Spermatophyta</taxon>
        <taxon>Magnoliopsida</taxon>
        <taxon>eudicotyledons</taxon>
        <taxon>Gunneridae</taxon>
        <taxon>Pentapetalae</taxon>
        <taxon>rosids</taxon>
        <taxon>fabids</taxon>
        <taxon>Rosales</taxon>
        <taxon>Moraceae</taxon>
        <taxon>Ficeae</taxon>
        <taxon>Ficus</taxon>
    </lineage>
</organism>
<evidence type="ECO:0000259" key="9">
    <source>
        <dbReference type="PROSITE" id="PS50827"/>
    </source>
</evidence>
<feature type="coiled-coil region" evidence="6">
    <location>
        <begin position="379"/>
        <end position="481"/>
    </location>
</feature>
<evidence type="ECO:0000256" key="3">
    <source>
        <dbReference type="ARBA" id="ARBA00023242"/>
    </source>
</evidence>
<dbReference type="Pfam" id="PF15612">
    <property type="entry name" value="WHIM1"/>
    <property type="match status" value="1"/>
</dbReference>
<evidence type="ECO:0000259" key="8">
    <source>
        <dbReference type="PROSITE" id="PS50071"/>
    </source>
</evidence>
<feature type="domain" description="DDT" evidence="9">
    <location>
        <begin position="554"/>
        <end position="613"/>
    </location>
</feature>
<comment type="caution">
    <text evidence="11">The sequence shown here is derived from an EMBL/GenBank/DDBJ whole genome shotgun (WGS) entry which is preliminary data.</text>
</comment>
<keyword evidence="6" id="KW-0175">Coiled coil</keyword>
<evidence type="ECO:0000256" key="5">
    <source>
        <dbReference type="RuleBase" id="RU000682"/>
    </source>
</evidence>
<feature type="DNA-binding region" description="Homeobox" evidence="4">
    <location>
        <begin position="17"/>
        <end position="76"/>
    </location>
</feature>
<protein>
    <recommendedName>
        <fullName evidence="13">Homeobox-DDT domain protein RLT2</fullName>
    </recommendedName>
</protein>
<evidence type="ECO:0000256" key="6">
    <source>
        <dbReference type="SAM" id="Coils"/>
    </source>
</evidence>
<accession>A0AA88AIU4</accession>
<gene>
    <name evidence="11" type="ORF">TIFTF001_023002</name>
</gene>
<evidence type="ECO:0000256" key="4">
    <source>
        <dbReference type="PROSITE-ProRule" id="PRU00108"/>
    </source>
</evidence>
<feature type="compositionally biased region" description="Acidic residues" evidence="7">
    <location>
        <begin position="833"/>
        <end position="862"/>
    </location>
</feature>
<feature type="compositionally biased region" description="Basic residues" evidence="7">
    <location>
        <begin position="1602"/>
        <end position="1623"/>
    </location>
</feature>
<evidence type="ECO:0000313" key="11">
    <source>
        <dbReference type="EMBL" id="GMN53867.1"/>
    </source>
</evidence>
<proteinExistence type="predicted"/>
<feature type="region of interest" description="Disordered" evidence="7">
    <location>
        <begin position="72"/>
        <end position="94"/>
    </location>
</feature>
<evidence type="ECO:0000256" key="1">
    <source>
        <dbReference type="ARBA" id="ARBA00004123"/>
    </source>
</evidence>
<dbReference type="GO" id="GO:0006357">
    <property type="term" value="P:regulation of transcription by RNA polymerase II"/>
    <property type="evidence" value="ECO:0007669"/>
    <property type="project" value="InterPro"/>
</dbReference>
<dbReference type="SMART" id="SM00389">
    <property type="entry name" value="HOX"/>
    <property type="match status" value="1"/>
</dbReference>
<dbReference type="Pfam" id="PF05066">
    <property type="entry name" value="HARE-HTH"/>
    <property type="match status" value="1"/>
</dbReference>
<dbReference type="PANTHER" id="PTHR36968:SF5">
    <property type="entry name" value="HOMEOBOX-DDT DOMAIN PROTEIN RLT2"/>
    <property type="match status" value="1"/>
</dbReference>
<evidence type="ECO:0000313" key="12">
    <source>
        <dbReference type="Proteomes" id="UP001187192"/>
    </source>
</evidence>
<keyword evidence="3 4" id="KW-0539">Nucleus</keyword>
<dbReference type="PROSITE" id="PS50071">
    <property type="entry name" value="HOMEOBOX_2"/>
    <property type="match status" value="1"/>
</dbReference>
<dbReference type="PROSITE" id="PS50827">
    <property type="entry name" value="DDT"/>
    <property type="match status" value="1"/>
</dbReference>
<dbReference type="Proteomes" id="UP001187192">
    <property type="component" value="Unassembled WGS sequence"/>
</dbReference>
<evidence type="ECO:0000256" key="2">
    <source>
        <dbReference type="ARBA" id="ARBA00023163"/>
    </source>
</evidence>
<evidence type="ECO:0000259" key="10">
    <source>
        <dbReference type="PROSITE" id="PS51913"/>
    </source>
</evidence>
<dbReference type="GO" id="GO:0003677">
    <property type="term" value="F:DNA binding"/>
    <property type="evidence" value="ECO:0007669"/>
    <property type="project" value="UniProtKB-UniRule"/>
</dbReference>
<dbReference type="EMBL" id="BTGU01000048">
    <property type="protein sequence ID" value="GMN53867.1"/>
    <property type="molecule type" value="Genomic_DNA"/>
</dbReference>
<dbReference type="PROSITE" id="PS51913">
    <property type="entry name" value="HTH_HARE"/>
    <property type="match status" value="1"/>
</dbReference>
<dbReference type="GO" id="GO:0005634">
    <property type="term" value="C:nucleus"/>
    <property type="evidence" value="ECO:0007669"/>
    <property type="project" value="UniProtKB-SubCell"/>
</dbReference>
<feature type="compositionally biased region" description="Basic and acidic residues" evidence="7">
    <location>
        <begin position="1"/>
        <end position="18"/>
    </location>
</feature>
<dbReference type="SUPFAM" id="SSF46689">
    <property type="entry name" value="Homeodomain-like"/>
    <property type="match status" value="1"/>
</dbReference>
<feature type="compositionally biased region" description="Acidic residues" evidence="7">
    <location>
        <begin position="1738"/>
        <end position="1747"/>
    </location>
</feature>
<dbReference type="InterPro" id="IPR007759">
    <property type="entry name" value="Asxl_HARE-HTH"/>
</dbReference>
<feature type="region of interest" description="Disordered" evidence="7">
    <location>
        <begin position="1509"/>
        <end position="1786"/>
    </location>
</feature>
<feature type="region of interest" description="Disordered" evidence="7">
    <location>
        <begin position="1"/>
        <end position="26"/>
    </location>
</feature>
<feature type="region of interest" description="Disordered" evidence="7">
    <location>
        <begin position="831"/>
        <end position="862"/>
    </location>
</feature>
<dbReference type="Pfam" id="PF00046">
    <property type="entry name" value="Homeodomain"/>
    <property type="match status" value="1"/>
</dbReference>
<feature type="domain" description="Homeobox" evidence="8">
    <location>
        <begin position="15"/>
        <end position="75"/>
    </location>
</feature>
<evidence type="ECO:0000256" key="7">
    <source>
        <dbReference type="SAM" id="MobiDB-lite"/>
    </source>
</evidence>
<keyword evidence="12" id="KW-1185">Reference proteome</keyword>
<keyword evidence="4 5" id="KW-0371">Homeobox</keyword>
<dbReference type="CDD" id="cd00086">
    <property type="entry name" value="homeodomain"/>
    <property type="match status" value="1"/>
</dbReference>
<dbReference type="InterPro" id="IPR009057">
    <property type="entry name" value="Homeodomain-like_sf"/>
</dbReference>
<dbReference type="InterPro" id="IPR028941">
    <property type="entry name" value="WHIM2_dom"/>
</dbReference>
<dbReference type="InterPro" id="IPR044977">
    <property type="entry name" value="RLT1-3"/>
</dbReference>
<feature type="compositionally biased region" description="Polar residues" evidence="7">
    <location>
        <begin position="1776"/>
        <end position="1786"/>
    </location>
</feature>
<keyword evidence="2" id="KW-0804">Transcription</keyword>
<dbReference type="InterPro" id="IPR018501">
    <property type="entry name" value="DDT_dom"/>
</dbReference>
<feature type="compositionally biased region" description="Acidic residues" evidence="7">
    <location>
        <begin position="1674"/>
        <end position="1690"/>
    </location>
</feature>
<feature type="domain" description="HTH HARE-type" evidence="10">
    <location>
        <begin position="736"/>
        <end position="805"/>
    </location>
</feature>
<evidence type="ECO:0008006" key="13">
    <source>
        <dbReference type="Google" id="ProtNLM"/>
    </source>
</evidence>
<dbReference type="InterPro" id="IPR001356">
    <property type="entry name" value="HD"/>
</dbReference>
<dbReference type="Pfam" id="PF02791">
    <property type="entry name" value="DDT"/>
    <property type="match status" value="1"/>
</dbReference>
<comment type="subcellular location">
    <subcellularLocation>
        <location evidence="1 4 5">Nucleus</location>
    </subcellularLocation>
</comment>
<dbReference type="Gene3D" id="1.10.10.60">
    <property type="entry name" value="Homeodomain-like"/>
    <property type="match status" value="1"/>
</dbReference>
<dbReference type="SMART" id="SM00571">
    <property type="entry name" value="DDT"/>
    <property type="match status" value="1"/>
</dbReference>
<name>A0AA88AIU4_FICCA</name>
<dbReference type="PANTHER" id="PTHR36968">
    <property type="entry name" value="HOMEOBOX-DDT DOMAIN PROTEIN RLT2"/>
    <property type="match status" value="1"/>
</dbReference>
<sequence>MEGGSEGEKKKPPEGENKAKRKMKTASQLEILEKTYAEEAYPAESLRAELSVKLGLSDRQLQMWFCHRRLKDRKATPTPAPTQVKRPRKDSPAVVGVAGGSGEEMPAGNLGNEHAFGLSPIRHAVEPRRIAPRHRGAGPRAGGDMPPVMMRHFEPKQTIAELRAIAFVEAQLGEPLREDGPMLGLEFDPLPPDAFGAPIAALVGQQKQSGCSFDANIYNRSDAKPTKGAARALHEYQFIPEQPSVRTEAYERHAPSYYGSSADGPNARTSSLSTGHLYLPGNEHLSSGYGFQGQIASLNLLPQQGRQNHVLPSASGQHDNVKRKNLLTNTSSDAYLSTHPINQMEIPFTAPDKRLINEDDNSKIERKRKSEEARIAREVEAHEKRIRKELEKQDILRRKREEQIRKEMERHERERRKEEERLLREKLREEERYQREQRRELERREKFLQKESMRAEKMRQKEELRREKEAARLRAAHERAIARKIAKESMELIEDERLELMELAATSKGLPSILSLDYETLQNLELYKDMQTAFPPKSVHLKKPYAIQPWTDSEHNIGSLLMVWRFLITFVDVLGLWPFTLDEFVQAFHDYDTRLLGEIHISLLRCIIKDIEDVARTPSIGLGANQTSAANPGGGHPLIVEGAYAWGFDIRSWQRHLNPLTWPEILRQFALSAGFGPQLKKRNAEPSYFRDDHEGNDGKDVVFNLRSGAAVENAFAKMQERGFSNPRRSRHRLTPGTVKFAAFHVLSLEGESGLSILEVADRIQKSGLRDLTTSKTPEASIAAALSRDTKLFERTAPSTYCVRAAYRKDPADAEAILFAARERIGIFKSGVLDGEDADDGERDDGERDDDSESDVVEDPDIDDLGTEINRERNVQGSQEVNKWNAISLLENEKGSVEGIEMPEKDLQNIGESCVMAIDADSSLGQPFDIHGSCNDASFVDLEDPDVDESNHGEPWVQGLMEGEYSDLSVEERLNALVAVIGVAVEGNSIRLVLEERLEAANSLKKQMWADMQLDKRRMKEEFVMRMHYPSVVVNKFDPNLAISSAEGRQSPLITVDDKNNETTENLSVQEERISDPLNDSHRLTRFPSEGNLQMQGVSAGAENHVFQQQSYAAERSRSQLKSYIGHKAEEMYVYRSLPLGQDRRRNRYWQFATSASQNDPGCGRIFVELHDGRWRLVDSEEDFDALLASLDIRGVRESLLQMMLQKVEISFKKAVRRKMLHANVERQTEDAAKIEVSEMTPHPHFSIGTDSPISALCIADSDVSETSTSFVIELGRNKNESICALKRYQDLERWIWKECCSSSMLCASKKGKKRCKQLLHVCDDCHGIYSSEEDHCPSCHMTYGTLKNRTRFSEHVAKCKDELKVDQKRSLLGSPAFPPRIRLLKILLAVIEVSIPPEALQSLWTHSCRESWGTRLHSSSSAEDILQVLTLLEGAFKREFLFSDFETTSELLDSLNPERYAATKSVSLETITVLPWVPRTTAAVALRVMEFDAAIIYVLQQKVESQKDKESDVIKLSSKHAAGKSSFDDETMRTPGQGHRLKEDYWPDLGIGLADSGKERGSRGRGRGRTWGNRSQRRAIGSRVESGKKSNGTLGQGLGWKGKQRGGRKRGRRSTRSRQKPAKRTVETGVVKNTPKSLSRKYPRSLVQEAAEDATGFQLEGAEPASSSGRSEYDDLNVQESGDEYEDMAMDDYASGFNGKSGDLEGSDYNVGGVEEEVDGDDDDDEERYDGREGCDIREDEDEQGDFDVDRYIDGDSDEEENRIGEEEPNMELGQGTESTSSDYSK</sequence>
<keyword evidence="4 5" id="KW-0238">DNA-binding</keyword>
<reference evidence="11" key="1">
    <citation type="submission" date="2023-07" db="EMBL/GenBank/DDBJ databases">
        <title>draft genome sequence of fig (Ficus carica).</title>
        <authorList>
            <person name="Takahashi T."/>
            <person name="Nishimura K."/>
        </authorList>
    </citation>
    <scope>NUCLEOTIDE SEQUENCE</scope>
</reference>